<sequence length="90" mass="10459">MSWFYRELSRKGGRMVRPADEEHDVICHQCRKLDGRDVWTVWVAGEKQGERDTLEAAIQLTRDVAATYSRAAWLLDETGYPLKPIEQTLH</sequence>
<dbReference type="AlphaFoldDB" id="E7C6X7"/>
<evidence type="ECO:0000313" key="1">
    <source>
        <dbReference type="EMBL" id="ADI23201.1"/>
    </source>
</evidence>
<dbReference type="EMBL" id="GU568008">
    <property type="protein sequence ID" value="ADI23201.1"/>
    <property type="molecule type" value="Genomic_DNA"/>
</dbReference>
<reference evidence="1" key="1">
    <citation type="submission" date="2010-01" db="EMBL/GenBank/DDBJ databases">
        <title>Genome fragments of uncultured bacteria from the North Pacific subtropical Gyre.</title>
        <authorList>
            <person name="Pham V.D."/>
            <person name="Delong E.F."/>
        </authorList>
    </citation>
    <scope>NUCLEOTIDE SEQUENCE</scope>
</reference>
<protein>
    <submittedName>
        <fullName evidence="1">Uncharacterized protein</fullName>
    </submittedName>
</protein>
<accession>E7C6X7</accession>
<name>E7C6X7_9BACT</name>
<organism evidence="1">
    <name type="scientific">uncultured Gemmatimonadales bacterium HF0770_11C06</name>
    <dbReference type="NCBI Taxonomy" id="723616"/>
    <lineage>
        <taxon>Bacteria</taxon>
        <taxon>Pseudomonadati</taxon>
        <taxon>Gemmatimonadota</taxon>
        <taxon>Gemmatimonadia</taxon>
        <taxon>Gemmatimonadales</taxon>
        <taxon>environmental samples</taxon>
    </lineage>
</organism>
<proteinExistence type="predicted"/>